<protein>
    <submittedName>
        <fullName evidence="2">MarR family transcriptional regulator</fullName>
    </submittedName>
</protein>
<gene>
    <name evidence="2" type="ORF">DBZ45_13255</name>
</gene>
<dbReference type="InterPro" id="IPR036388">
    <property type="entry name" value="WH-like_DNA-bd_sf"/>
</dbReference>
<dbReference type="GO" id="GO:0003700">
    <property type="term" value="F:DNA-binding transcription factor activity"/>
    <property type="evidence" value="ECO:0007669"/>
    <property type="project" value="InterPro"/>
</dbReference>
<dbReference type="InterPro" id="IPR000835">
    <property type="entry name" value="HTH_MarR-typ"/>
</dbReference>
<dbReference type="SMART" id="SM00347">
    <property type="entry name" value="HTH_MARR"/>
    <property type="match status" value="1"/>
</dbReference>
<feature type="domain" description="HTH marR-type" evidence="1">
    <location>
        <begin position="34"/>
        <end position="131"/>
    </location>
</feature>
<dbReference type="OrthoDB" id="9806864at2"/>
<dbReference type="Gene3D" id="1.10.10.10">
    <property type="entry name" value="Winged helix-like DNA-binding domain superfamily/Winged helix DNA-binding domain"/>
    <property type="match status" value="1"/>
</dbReference>
<dbReference type="SUPFAM" id="SSF46785">
    <property type="entry name" value="Winged helix' DNA-binding domain"/>
    <property type="match status" value="1"/>
</dbReference>
<sequence>MTIPAGGDDDVLFEQQLVLAVSVASRAVVSACTPVLQELNLTHPQYLVMLALWERSPRPGREIGDLLPEPGSLSPVLLQLEESGYIESLRVRDGNAPDAVSLTAKGAALYRRTLPISGTILGRLGLSPEGAEELYEAMPRLLKSCQADSARPGNPAGV</sequence>
<dbReference type="Proteomes" id="UP000249166">
    <property type="component" value="Unassembled WGS sequence"/>
</dbReference>
<reference evidence="2 3" key="1">
    <citation type="submission" date="2018-04" db="EMBL/GenBank/DDBJ databases">
        <title>Bacteria isolated from cave deposits of Manipur.</title>
        <authorList>
            <person name="Sahoo D."/>
            <person name="Sarangthem I."/>
            <person name="Nandeibam J."/>
        </authorList>
    </citation>
    <scope>NUCLEOTIDE SEQUENCE [LARGE SCALE GENOMIC DNA]</scope>
    <source>
        <strain evidence="3">mrc11</strain>
    </source>
</reference>
<evidence type="ECO:0000259" key="1">
    <source>
        <dbReference type="SMART" id="SM00347"/>
    </source>
</evidence>
<evidence type="ECO:0000313" key="3">
    <source>
        <dbReference type="Proteomes" id="UP000249166"/>
    </source>
</evidence>
<evidence type="ECO:0000313" key="2">
    <source>
        <dbReference type="EMBL" id="RAM36847.1"/>
    </source>
</evidence>
<dbReference type="EMBL" id="QLNP01000084">
    <property type="protein sequence ID" value="RAM36847.1"/>
    <property type="molecule type" value="Genomic_DNA"/>
</dbReference>
<dbReference type="InterPro" id="IPR036390">
    <property type="entry name" value="WH_DNA-bd_sf"/>
</dbReference>
<accession>A0A328HE61</accession>
<name>A0A328HE61_ARTGO</name>
<dbReference type="AlphaFoldDB" id="A0A328HE61"/>
<dbReference type="RefSeq" id="WP_111904411.1">
    <property type="nucleotide sequence ID" value="NZ_QLNP01000084.1"/>
</dbReference>
<proteinExistence type="predicted"/>
<organism evidence="2 3">
    <name type="scientific">Arthrobacter globiformis</name>
    <dbReference type="NCBI Taxonomy" id="1665"/>
    <lineage>
        <taxon>Bacteria</taxon>
        <taxon>Bacillati</taxon>
        <taxon>Actinomycetota</taxon>
        <taxon>Actinomycetes</taxon>
        <taxon>Micrococcales</taxon>
        <taxon>Micrococcaceae</taxon>
        <taxon>Arthrobacter</taxon>
    </lineage>
</organism>
<comment type="caution">
    <text evidence="2">The sequence shown here is derived from an EMBL/GenBank/DDBJ whole genome shotgun (WGS) entry which is preliminary data.</text>
</comment>